<protein>
    <submittedName>
        <fullName evidence="2">Uncharacterized protein</fullName>
    </submittedName>
</protein>
<evidence type="ECO:0000313" key="2">
    <source>
        <dbReference type="EMBL" id="JAT23712.1"/>
    </source>
</evidence>
<sequence>MVLPSVFKIPQMKLDPQMLNHLHNGSKGLDLPSSPQSPVLSGQILHTKVPFVSPESPILTRQITLSSKCSTAKNEGRKAPYCESPDSPILSSQVLSNKSSSVVKIGRKVLFSENEMIKQNSTISNISWCKPLDNGLDKNQASVIQMETEDDNMLSVSQIFDEDSNEGNMKNNLDQSSMYTISQMVTKVTALAKNPTHHNSTFLQSTKCVTFPETNGINFGSSDEDSLFENINLDDYSEKKDNPNTNVAFSGTKKLPPNNMTNSESFTGNCSLRGTQSTKKVQESTNPEIVPDRSFELYDNKNSSNSSLKSQQDSVLNIFEEPNKTYEESSITSRWSSCMKPRLCDLKTSTPHVQVNDMTNLDSDSDSVSDVFQSPLQRRRNRSPVNLEKNQKKEKKRQLFVEMEADVTGPRSSDEDSTSGLDDLDESFINDMTEHPNTTVDQTMTDMQARYLQSVKSPMRKPGGFKIPTVSDSVLAQDVFSQFVEEEEDTYLNDSFCCDATEIPMEEEPSVLEIAEQILNKGRKTRKVNRKRRKRKRSDSSSDDTDIDQRHKVKRLLNSESSDEDQVMKNCKRAKRKQFFNSDSSSQESSLSIKKPLKRKQIHLLTSDSDSDRTL</sequence>
<feature type="region of interest" description="Disordered" evidence="1">
    <location>
        <begin position="355"/>
        <end position="422"/>
    </location>
</feature>
<organism evidence="2">
    <name type="scientific">Graphocephala atropunctata</name>
    <dbReference type="NCBI Taxonomy" id="36148"/>
    <lineage>
        <taxon>Eukaryota</taxon>
        <taxon>Metazoa</taxon>
        <taxon>Ecdysozoa</taxon>
        <taxon>Arthropoda</taxon>
        <taxon>Hexapoda</taxon>
        <taxon>Insecta</taxon>
        <taxon>Pterygota</taxon>
        <taxon>Neoptera</taxon>
        <taxon>Paraneoptera</taxon>
        <taxon>Hemiptera</taxon>
        <taxon>Auchenorrhyncha</taxon>
        <taxon>Membracoidea</taxon>
        <taxon>Cicadellidae</taxon>
        <taxon>Cicadellinae</taxon>
        <taxon>Cicadellini</taxon>
        <taxon>Graphocephala</taxon>
    </lineage>
</organism>
<feature type="compositionally biased region" description="Polar residues" evidence="1">
    <location>
        <begin position="258"/>
        <end position="287"/>
    </location>
</feature>
<feature type="region of interest" description="Disordered" evidence="1">
    <location>
        <begin position="235"/>
        <end position="288"/>
    </location>
</feature>
<feature type="compositionally biased region" description="Basic residues" evidence="1">
    <location>
        <begin position="523"/>
        <end position="537"/>
    </location>
</feature>
<accession>A0A1B6LJ36</accession>
<feature type="region of interest" description="Disordered" evidence="1">
    <location>
        <begin position="523"/>
        <end position="615"/>
    </location>
</feature>
<name>A0A1B6LJ36_9HEMI</name>
<feature type="compositionally biased region" description="Low complexity" evidence="1">
    <location>
        <begin position="582"/>
        <end position="592"/>
    </location>
</feature>
<evidence type="ECO:0000256" key="1">
    <source>
        <dbReference type="SAM" id="MobiDB-lite"/>
    </source>
</evidence>
<reference evidence="2" key="1">
    <citation type="submission" date="2015-11" db="EMBL/GenBank/DDBJ databases">
        <title>De novo transcriptome assembly of four potential Pierce s Disease insect vectors from Arizona vineyards.</title>
        <authorList>
            <person name="Tassone E.E."/>
        </authorList>
    </citation>
    <scope>NUCLEOTIDE SEQUENCE</scope>
</reference>
<proteinExistence type="predicted"/>
<dbReference type="EMBL" id="GEBQ01016265">
    <property type="protein sequence ID" value="JAT23712.1"/>
    <property type="molecule type" value="Transcribed_RNA"/>
</dbReference>
<dbReference type="AlphaFoldDB" id="A0A1B6LJ36"/>
<gene>
    <name evidence="2" type="ORF">g.6743</name>
</gene>